<evidence type="ECO:0000256" key="2">
    <source>
        <dbReference type="ARBA" id="ARBA00005891"/>
    </source>
</evidence>
<dbReference type="GO" id="GO:0005739">
    <property type="term" value="C:mitochondrion"/>
    <property type="evidence" value="ECO:0007669"/>
    <property type="project" value="UniProtKB-SubCell"/>
</dbReference>
<evidence type="ECO:0000256" key="3">
    <source>
        <dbReference type="ARBA" id="ARBA00022603"/>
    </source>
</evidence>
<gene>
    <name evidence="9" type="ORF">GGH94_003017</name>
</gene>
<feature type="compositionally biased region" description="Polar residues" evidence="8">
    <location>
        <begin position="24"/>
        <end position="38"/>
    </location>
</feature>
<protein>
    <recommendedName>
        <fullName evidence="7">Protein arginine methyltransferase NDUFAF7</fullName>
        <ecNumber evidence="7">2.1.1.320</ecNumber>
    </recommendedName>
</protein>
<keyword evidence="4 7" id="KW-0808">Transferase</keyword>
<evidence type="ECO:0000256" key="8">
    <source>
        <dbReference type="SAM" id="MobiDB-lite"/>
    </source>
</evidence>
<dbReference type="EMBL" id="JANBUY010000092">
    <property type="protein sequence ID" value="KAJ2864295.1"/>
    <property type="molecule type" value="Genomic_DNA"/>
</dbReference>
<evidence type="ECO:0000256" key="5">
    <source>
        <dbReference type="ARBA" id="ARBA00023128"/>
    </source>
</evidence>
<dbReference type="Gene3D" id="3.40.50.12710">
    <property type="match status" value="1"/>
</dbReference>
<dbReference type="GO" id="GO:0035243">
    <property type="term" value="F:protein-arginine omega-N symmetric methyltransferase activity"/>
    <property type="evidence" value="ECO:0007669"/>
    <property type="project" value="UniProtKB-EC"/>
</dbReference>
<proteinExistence type="inferred from homology"/>
<name>A0A9W8IHY1_9FUNG</name>
<keyword evidence="5 7" id="KW-0496">Mitochondrion</keyword>
<keyword evidence="3 7" id="KW-0489">Methyltransferase</keyword>
<evidence type="ECO:0000256" key="6">
    <source>
        <dbReference type="ARBA" id="ARBA00048612"/>
    </source>
</evidence>
<sequence length="514" mass="59001">MARAVVERTRLRSLATRSAKRQPQKSTTQRPAASSAQNRAEVKDEKAPANSEQQPGFKGYIESVREILRMPATTADPNIPTKRVTAEYCAERYTTPPKNVTMLTRDFIGDSLYNPSYGYFSKQALIFSPKKGYDFARFRDSADFLKTIGRQYEEIERELDDIRSIPRQLWHTPTEILKPWYGYSVAQHIVRQHKADQSGKPGGGSPLTVYEMGGGNGTLMMNILDHIRECEPEIYSRMEYNLVEISPKLAKQQASQQSRKHVVPHANVNIINQSIFDWNTTEDRPCFFVAMEVIDNFAHDVVRFDYETGEPYQAFVRVYDDGEFEEYYEPVSDPLIRNYLGVRNSLVSPQHRSAALPPAFYRRIRSQLPLAPNLSKPEFLPTKAFEFCKILGRHFPRHRLVLSDFYKLPDTLPGAVGAPVVQTRFNGSMVPCETYLVQPGWFDIFFPTDFELLRRIYDVECGRSVHTQPGELTRSRVCTQREFAIENAALAQTRTRSGENPMLDFYENNKFLLS</sequence>
<comment type="subcellular location">
    <subcellularLocation>
        <location evidence="1 7">Mitochondrion</location>
    </subcellularLocation>
</comment>
<dbReference type="EC" id="2.1.1.320" evidence="7"/>
<dbReference type="InterPro" id="IPR038375">
    <property type="entry name" value="NDUFAF7_sf"/>
</dbReference>
<comment type="similarity">
    <text evidence="2 7">Belongs to the NDUFAF7 family.</text>
</comment>
<comment type="catalytic activity">
    <reaction evidence="6 7">
        <text>L-arginyl-[protein] + 2 S-adenosyl-L-methionine = N(omega),N(omega)'-dimethyl-L-arginyl-[protein] + 2 S-adenosyl-L-homocysteine + 2 H(+)</text>
        <dbReference type="Rhea" id="RHEA:48108"/>
        <dbReference type="Rhea" id="RHEA-COMP:10532"/>
        <dbReference type="Rhea" id="RHEA-COMP:11992"/>
        <dbReference type="ChEBI" id="CHEBI:15378"/>
        <dbReference type="ChEBI" id="CHEBI:29965"/>
        <dbReference type="ChEBI" id="CHEBI:57856"/>
        <dbReference type="ChEBI" id="CHEBI:59789"/>
        <dbReference type="ChEBI" id="CHEBI:88221"/>
        <dbReference type="EC" id="2.1.1.320"/>
    </reaction>
</comment>
<organism evidence="9 10">
    <name type="scientific">Coemansia aciculifera</name>
    <dbReference type="NCBI Taxonomy" id="417176"/>
    <lineage>
        <taxon>Eukaryota</taxon>
        <taxon>Fungi</taxon>
        <taxon>Fungi incertae sedis</taxon>
        <taxon>Zoopagomycota</taxon>
        <taxon>Kickxellomycotina</taxon>
        <taxon>Kickxellomycetes</taxon>
        <taxon>Kickxellales</taxon>
        <taxon>Kickxellaceae</taxon>
        <taxon>Coemansia</taxon>
    </lineage>
</organism>
<evidence type="ECO:0000256" key="1">
    <source>
        <dbReference type="ARBA" id="ARBA00004173"/>
    </source>
</evidence>
<comment type="function">
    <text evidence="7">Arginine methyltransferase involved in the assembly or stability of mitochondrial NADH:ubiquinone oxidoreductase complex (complex I).</text>
</comment>
<accession>A0A9W8IHY1</accession>
<feature type="compositionally biased region" description="Basic and acidic residues" evidence="8">
    <location>
        <begin position="1"/>
        <end position="10"/>
    </location>
</feature>
<dbReference type="AlphaFoldDB" id="A0A9W8IHY1"/>
<dbReference type="InterPro" id="IPR029063">
    <property type="entry name" value="SAM-dependent_MTases_sf"/>
</dbReference>
<dbReference type="InterPro" id="IPR003788">
    <property type="entry name" value="NDUFAF7"/>
</dbReference>
<dbReference type="Pfam" id="PF02636">
    <property type="entry name" value="Methyltransf_28"/>
    <property type="match status" value="1"/>
</dbReference>
<feature type="region of interest" description="Disordered" evidence="8">
    <location>
        <begin position="1"/>
        <end position="56"/>
    </location>
</feature>
<comment type="caution">
    <text evidence="9">The sequence shown here is derived from an EMBL/GenBank/DDBJ whole genome shotgun (WGS) entry which is preliminary data.</text>
</comment>
<evidence type="ECO:0000313" key="10">
    <source>
        <dbReference type="Proteomes" id="UP001140074"/>
    </source>
</evidence>
<keyword evidence="10" id="KW-1185">Reference proteome</keyword>
<dbReference type="PANTHER" id="PTHR12049:SF5">
    <property type="entry name" value="PROTEIN ARGININE METHYLTRANSFERASE NDUFAF7 HOMOLOG, MITOCHONDRIAL"/>
    <property type="match status" value="1"/>
</dbReference>
<dbReference type="GO" id="GO:0032259">
    <property type="term" value="P:methylation"/>
    <property type="evidence" value="ECO:0007669"/>
    <property type="project" value="UniProtKB-KW"/>
</dbReference>
<evidence type="ECO:0000313" key="9">
    <source>
        <dbReference type="EMBL" id="KAJ2864295.1"/>
    </source>
</evidence>
<dbReference type="SUPFAM" id="SSF53335">
    <property type="entry name" value="S-adenosyl-L-methionine-dependent methyltransferases"/>
    <property type="match status" value="1"/>
</dbReference>
<evidence type="ECO:0000256" key="7">
    <source>
        <dbReference type="RuleBase" id="RU364114"/>
    </source>
</evidence>
<evidence type="ECO:0000256" key="4">
    <source>
        <dbReference type="ARBA" id="ARBA00022679"/>
    </source>
</evidence>
<reference evidence="9" key="1">
    <citation type="submission" date="2022-07" db="EMBL/GenBank/DDBJ databases">
        <title>Phylogenomic reconstructions and comparative analyses of Kickxellomycotina fungi.</title>
        <authorList>
            <person name="Reynolds N.K."/>
            <person name="Stajich J.E."/>
            <person name="Barry K."/>
            <person name="Grigoriev I.V."/>
            <person name="Crous P."/>
            <person name="Smith M.E."/>
        </authorList>
    </citation>
    <scope>NUCLEOTIDE SEQUENCE</scope>
    <source>
        <strain evidence="9">RSA 476</strain>
    </source>
</reference>
<dbReference type="PANTHER" id="PTHR12049">
    <property type="entry name" value="PROTEIN ARGININE METHYLTRANSFERASE NDUFAF7, MITOCHONDRIAL"/>
    <property type="match status" value="1"/>
</dbReference>
<dbReference type="Proteomes" id="UP001140074">
    <property type="component" value="Unassembled WGS sequence"/>
</dbReference>